<proteinExistence type="predicted"/>
<feature type="domain" description="Methyltransferase" evidence="1">
    <location>
        <begin position="173"/>
        <end position="290"/>
    </location>
</feature>
<dbReference type="InterPro" id="IPR025714">
    <property type="entry name" value="Methyltranfer_dom"/>
</dbReference>
<dbReference type="RefSeq" id="WP_197522645.1">
    <property type="nucleotide sequence ID" value="NZ_CACRYJ010000052.1"/>
</dbReference>
<evidence type="ECO:0000313" key="4">
    <source>
        <dbReference type="Proteomes" id="UP000419743"/>
    </source>
</evidence>
<dbReference type="Proteomes" id="UP000419743">
    <property type="component" value="Unassembled WGS sequence"/>
</dbReference>
<dbReference type="SUPFAM" id="SSF46785">
    <property type="entry name" value="Winged helix' DNA-binding domain"/>
    <property type="match status" value="1"/>
</dbReference>
<dbReference type="PANTHER" id="PTHR45128:SF2">
    <property type="entry name" value="METHYLTRANSFERASE DOMAIN-CONTAINING PROTEIN"/>
    <property type="match status" value="1"/>
</dbReference>
<dbReference type="Pfam" id="PF13847">
    <property type="entry name" value="Methyltransf_31"/>
    <property type="match status" value="1"/>
</dbReference>
<organism evidence="3 4">
    <name type="scientific">Occultella aeris</name>
    <dbReference type="NCBI Taxonomy" id="2761496"/>
    <lineage>
        <taxon>Bacteria</taxon>
        <taxon>Bacillati</taxon>
        <taxon>Actinomycetota</taxon>
        <taxon>Actinomycetes</taxon>
        <taxon>Micrococcales</taxon>
        <taxon>Ruaniaceae</taxon>
        <taxon>Occultella</taxon>
    </lineage>
</organism>
<evidence type="ECO:0008006" key="5">
    <source>
        <dbReference type="Google" id="ProtNLM"/>
    </source>
</evidence>
<dbReference type="Pfam" id="PF21320">
    <property type="entry name" value="WHD_Rv2258c"/>
    <property type="match status" value="1"/>
</dbReference>
<dbReference type="AlphaFoldDB" id="A0A7M4DMY8"/>
<dbReference type="InterPro" id="IPR029063">
    <property type="entry name" value="SAM-dependent_MTases_sf"/>
</dbReference>
<name>A0A7M4DMY8_9MICO</name>
<protein>
    <recommendedName>
        <fullName evidence="5">SAM-dependent methyltransferase</fullName>
    </recommendedName>
</protein>
<gene>
    <name evidence="3" type="ORF">HALOF300_03516</name>
</gene>
<sequence>MTNTTIDETELNELLGRFVNDLGATGAAGNIVIGDRLGLYRALAEAGPLTAVELAEYTGTVERYVREWLRGQAAGKLVSYRPETDQYWMTPAQALAFADPNGLVLPGAFQMALACFDDRDAIIDRFHSGRGFAWGEHGDDVAVGCERFFRPGYVANLVSSWLPAVDGLIERLDRGITVADVGCGLGSSTRILAETYPASTVIGYDNDSGSIELARKLTAEAGLGDTVEFAVAAAADFTASGLGLVATFDCLHDMGDPVGAARHIRSTLADDGVWLIVEPYAGDVVADNLTPVGRLYYSLSIFLCVPHAISEGASDALGNQAGEQPIARVIEEAGFGRFRRVTETPFNIVYEARP</sequence>
<evidence type="ECO:0000313" key="3">
    <source>
        <dbReference type="EMBL" id="VZO38796.1"/>
    </source>
</evidence>
<dbReference type="EMBL" id="CACRYJ010000052">
    <property type="protein sequence ID" value="VZO38796.1"/>
    <property type="molecule type" value="Genomic_DNA"/>
</dbReference>
<dbReference type="InterPro" id="IPR036390">
    <property type="entry name" value="WH_DNA-bd_sf"/>
</dbReference>
<dbReference type="Gene3D" id="3.40.50.150">
    <property type="entry name" value="Vaccinia Virus protein VP39"/>
    <property type="match status" value="1"/>
</dbReference>
<dbReference type="PANTHER" id="PTHR45128">
    <property type="entry name" value="METHYLTRANSFERASE TYPE 11"/>
    <property type="match status" value="1"/>
</dbReference>
<comment type="caution">
    <text evidence="3">The sequence shown here is derived from an EMBL/GenBank/DDBJ whole genome shotgun (WGS) entry which is preliminary data.</text>
</comment>
<accession>A0A7M4DMY8</accession>
<dbReference type="SUPFAM" id="SSF53335">
    <property type="entry name" value="S-adenosyl-L-methionine-dependent methyltransferases"/>
    <property type="match status" value="1"/>
</dbReference>
<dbReference type="InterPro" id="IPR053173">
    <property type="entry name" value="SAM-binding_MTase"/>
</dbReference>
<evidence type="ECO:0000259" key="1">
    <source>
        <dbReference type="Pfam" id="PF13847"/>
    </source>
</evidence>
<dbReference type="InterPro" id="IPR048711">
    <property type="entry name" value="WHD_Rv2258c"/>
</dbReference>
<feature type="domain" description="S-adenosylmethionine-dependent methyltransferase Rv2258c-like winged HTH" evidence="2">
    <location>
        <begin position="31"/>
        <end position="95"/>
    </location>
</feature>
<keyword evidence="4" id="KW-1185">Reference proteome</keyword>
<evidence type="ECO:0000259" key="2">
    <source>
        <dbReference type="Pfam" id="PF21320"/>
    </source>
</evidence>
<reference evidence="3 4" key="1">
    <citation type="submission" date="2019-11" db="EMBL/GenBank/DDBJ databases">
        <authorList>
            <person name="Criscuolo A."/>
        </authorList>
    </citation>
    <scope>NUCLEOTIDE SEQUENCE [LARGE SCALE GENOMIC DNA]</scope>
    <source>
        <strain evidence="3">CIP111667</strain>
    </source>
</reference>